<comment type="caution">
    <text evidence="10">The sequence shown here is derived from an EMBL/GenBank/DDBJ whole genome shotgun (WGS) entry which is preliminary data.</text>
</comment>
<dbReference type="GO" id="GO:0031080">
    <property type="term" value="C:nuclear pore outer ring"/>
    <property type="evidence" value="ECO:0007669"/>
    <property type="project" value="TreeGrafter"/>
</dbReference>
<evidence type="ECO:0000256" key="8">
    <source>
        <dbReference type="ARBA" id="ARBA00023242"/>
    </source>
</evidence>
<dbReference type="GO" id="GO:0031965">
    <property type="term" value="C:nuclear membrane"/>
    <property type="evidence" value="ECO:0007669"/>
    <property type="project" value="UniProtKB-UniRule"/>
</dbReference>
<evidence type="ECO:0000256" key="5">
    <source>
        <dbReference type="ARBA" id="ARBA00022927"/>
    </source>
</evidence>
<evidence type="ECO:0000313" key="11">
    <source>
        <dbReference type="Proteomes" id="UP001145021"/>
    </source>
</evidence>
<comment type="subcellular location">
    <subcellularLocation>
        <location evidence="1 9">Nucleus</location>
        <location evidence="1 9">Nuclear pore complex</location>
    </subcellularLocation>
</comment>
<keyword evidence="4 9" id="KW-0509">mRNA transport</keyword>
<evidence type="ECO:0000256" key="6">
    <source>
        <dbReference type="ARBA" id="ARBA00023010"/>
    </source>
</evidence>
<evidence type="ECO:0000256" key="3">
    <source>
        <dbReference type="ARBA" id="ARBA00022448"/>
    </source>
</evidence>
<comment type="subunit">
    <text evidence="9">Component of the nuclear pore complex (NPC).</text>
</comment>
<dbReference type="GO" id="GO:0045893">
    <property type="term" value="P:positive regulation of DNA-templated transcription"/>
    <property type="evidence" value="ECO:0007669"/>
    <property type="project" value="TreeGrafter"/>
</dbReference>
<keyword evidence="9" id="KW-0472">Membrane</keyword>
<sequence>MQTRSKPDKFVVSRDKEATTHLFPGLFPVGRQAEWSKQNRTLTFSIHPLNSKLALAVAGKLPREKLERDTKVYEQDQRVTICGLAAVPDERLPFISDTHAVFVALQRLVEDPADSADRSAVGIEGILRMSTLYREAMLRQVRVLQEVTNTNEFIEEEIEAFQSMHAIWHLFEIIYLATVAPGLSTSVVPYFMEWLNTNFPAPSAEEGRRIAEAFSTADELVKRDGLWPYLKKLAIRGHVSILANMLEKLAPAKLLSPAAARWATAVSETSRKMPLGSSEETTGSFNARWKRWNEEVKNTATSIGCLLNKDKKSDDDDLALESLFAIAEILRGNVDTISAESELWQDVLGAVMLYSEPTAQAGRLPSLASIIVEQYESSAFTELDRALVALLNHDLPEFLPLCSHIDHWLSAHIADLMEHISIMDICRRVFAVNPREHYILALCETYLGHENLWRIGLDYLGLCKTRSGISVMEEFVMRIPLDSDRKAEQVLRVCNQYGLKNAYDRIHRQLGRQKWQRGRLGAAIDHFAKVADNSSISLICDQLWNEYLGSGKLNFGSVIDGVLAAGLKHDRVQFLSRYRDFHECYRSAEFVQAGKTLLSILVSEIAPPHAVADLLIDSIPLLEGDTLVFSSDDTFELMRCAESLTMSQPSSRISNSSVSIRASSQNGIDRSELSIFNVACSRNLARAFVMS</sequence>
<keyword evidence="6 9" id="KW-0811">Translocation</keyword>
<evidence type="ECO:0000256" key="7">
    <source>
        <dbReference type="ARBA" id="ARBA00023132"/>
    </source>
</evidence>
<dbReference type="Proteomes" id="UP001145021">
    <property type="component" value="Unassembled WGS sequence"/>
</dbReference>
<keyword evidence="7 9" id="KW-0906">Nuclear pore complex</keyword>
<evidence type="ECO:0000256" key="4">
    <source>
        <dbReference type="ARBA" id="ARBA00022816"/>
    </source>
</evidence>
<protein>
    <recommendedName>
        <fullName evidence="9">Nuclear pore complex protein Nup85</fullName>
    </recommendedName>
</protein>
<evidence type="ECO:0000256" key="1">
    <source>
        <dbReference type="ARBA" id="ARBA00004567"/>
    </source>
</evidence>
<dbReference type="GO" id="GO:0006606">
    <property type="term" value="P:protein import into nucleus"/>
    <property type="evidence" value="ECO:0007669"/>
    <property type="project" value="TreeGrafter"/>
</dbReference>
<keyword evidence="11" id="KW-1185">Reference proteome</keyword>
<comment type="similarity">
    <text evidence="2 9">Belongs to the nucleoporin Nup85 family.</text>
</comment>
<reference evidence="10" key="1">
    <citation type="submission" date="2022-07" db="EMBL/GenBank/DDBJ databases">
        <title>Phylogenomic reconstructions and comparative analyses of Kickxellomycotina fungi.</title>
        <authorList>
            <person name="Reynolds N.K."/>
            <person name="Stajich J.E."/>
            <person name="Barry K."/>
            <person name="Grigoriev I.V."/>
            <person name="Crous P."/>
            <person name="Smith M.E."/>
        </authorList>
    </citation>
    <scope>NUCLEOTIDE SEQUENCE</scope>
    <source>
        <strain evidence="10">NBRC 105413</strain>
    </source>
</reference>
<dbReference type="GO" id="GO:0017056">
    <property type="term" value="F:structural constituent of nuclear pore"/>
    <property type="evidence" value="ECO:0007669"/>
    <property type="project" value="TreeGrafter"/>
</dbReference>
<accession>A0A9W8CIV8</accession>
<proteinExistence type="inferred from homology"/>
<gene>
    <name evidence="10" type="primary">NUP85</name>
    <name evidence="10" type="ORF">LPJ64_004689</name>
</gene>
<evidence type="ECO:0000256" key="2">
    <source>
        <dbReference type="ARBA" id="ARBA00005573"/>
    </source>
</evidence>
<organism evidence="10 11">
    <name type="scientific">Coemansia asiatica</name>
    <dbReference type="NCBI Taxonomy" id="1052880"/>
    <lineage>
        <taxon>Eukaryota</taxon>
        <taxon>Fungi</taxon>
        <taxon>Fungi incertae sedis</taxon>
        <taxon>Zoopagomycota</taxon>
        <taxon>Kickxellomycotina</taxon>
        <taxon>Kickxellomycetes</taxon>
        <taxon>Kickxellales</taxon>
        <taxon>Kickxellaceae</taxon>
        <taxon>Coemansia</taxon>
    </lineage>
</organism>
<keyword evidence="5 9" id="KW-0653">Protein transport</keyword>
<dbReference type="GO" id="GO:0006406">
    <property type="term" value="P:mRNA export from nucleus"/>
    <property type="evidence" value="ECO:0007669"/>
    <property type="project" value="TreeGrafter"/>
</dbReference>
<dbReference type="AlphaFoldDB" id="A0A9W8CIV8"/>
<name>A0A9W8CIV8_9FUNG</name>
<keyword evidence="3 9" id="KW-0813">Transport</keyword>
<dbReference type="PANTHER" id="PTHR13373:SF21">
    <property type="entry name" value="NUCLEAR PORE COMPLEX PROTEIN NUP85"/>
    <property type="match status" value="1"/>
</dbReference>
<dbReference type="PANTHER" id="PTHR13373">
    <property type="entry name" value="FROUNT PROTEIN-RELATED"/>
    <property type="match status" value="1"/>
</dbReference>
<dbReference type="EMBL" id="JANBOH010000244">
    <property type="protein sequence ID" value="KAJ1643548.1"/>
    <property type="molecule type" value="Genomic_DNA"/>
</dbReference>
<dbReference type="InterPro" id="IPR011502">
    <property type="entry name" value="Nucleoporin_Nup85"/>
</dbReference>
<comment type="function">
    <text evidence="9">Functions as a component of the nuclear pore complex (NPC).</text>
</comment>
<dbReference type="Pfam" id="PF07575">
    <property type="entry name" value="Nucleopor_Nup85"/>
    <property type="match status" value="1"/>
</dbReference>
<evidence type="ECO:0000256" key="9">
    <source>
        <dbReference type="RuleBase" id="RU365073"/>
    </source>
</evidence>
<keyword evidence="8 9" id="KW-0539">Nucleus</keyword>
<evidence type="ECO:0000313" key="10">
    <source>
        <dbReference type="EMBL" id="KAJ1643548.1"/>
    </source>
</evidence>